<evidence type="ECO:0000256" key="7">
    <source>
        <dbReference type="ARBA" id="ARBA00022898"/>
    </source>
</evidence>
<evidence type="ECO:0000256" key="1">
    <source>
        <dbReference type="ARBA" id="ARBA00001933"/>
    </source>
</evidence>
<dbReference type="PANTHER" id="PTHR43206">
    <property type="entry name" value="AMINOTRANSFERASE"/>
    <property type="match status" value="1"/>
</dbReference>
<dbReference type="InterPro" id="IPR015422">
    <property type="entry name" value="PyrdxlP-dep_Trfase_small"/>
</dbReference>
<comment type="similarity">
    <text evidence="2 12">Belongs to the class-III pyridoxal-phosphate-dependent aminotransferase family.</text>
</comment>
<evidence type="ECO:0000256" key="9">
    <source>
        <dbReference type="ARBA" id="ARBA00030204"/>
    </source>
</evidence>
<dbReference type="GO" id="GO:0030170">
    <property type="term" value="F:pyridoxal phosphate binding"/>
    <property type="evidence" value="ECO:0007669"/>
    <property type="project" value="InterPro"/>
</dbReference>
<proteinExistence type="inferred from homology"/>
<keyword evidence="6" id="KW-0808">Transferase</keyword>
<evidence type="ECO:0000256" key="2">
    <source>
        <dbReference type="ARBA" id="ARBA00008954"/>
    </source>
</evidence>
<keyword evidence="7 12" id="KW-0663">Pyridoxal phosphate</keyword>
<evidence type="ECO:0000256" key="3">
    <source>
        <dbReference type="ARBA" id="ARBA00012876"/>
    </source>
</evidence>
<dbReference type="Proteomes" id="UP000625711">
    <property type="component" value="Unassembled WGS sequence"/>
</dbReference>
<dbReference type="Gene3D" id="3.40.640.10">
    <property type="entry name" value="Type I PLP-dependent aspartate aminotransferase-like (Major domain)"/>
    <property type="match status" value="1"/>
</dbReference>
<dbReference type="Pfam" id="PF00202">
    <property type="entry name" value="Aminotran_3"/>
    <property type="match status" value="1"/>
</dbReference>
<comment type="caution">
    <text evidence="13">The sequence shown here is derived from an EMBL/GenBank/DDBJ whole genome shotgun (WGS) entry which is preliminary data.</text>
</comment>
<dbReference type="EC" id="2.6.1.19" evidence="4"/>
<dbReference type="InterPro" id="IPR005814">
    <property type="entry name" value="Aminotrans_3"/>
</dbReference>
<sequence>MWSRCTRTRSELYKHVLLNLEYQRRCSSFASFPGEPVGPSLQTPVPGPKTKRLLADLNKIQQANSTQIFVNYDKSIGNYIVDADDNVFLDTFTQISSIPLGYNHPELLKLFENEHNLKSLINRPALGVFPGDDWPKKLSNIMSLVAPKGLHHLNTMMCGACANENAFKHAFMAYQRRTRGNDDFSTEEQTSCGFNTPPGSPHLAIMSFQHAFHGRTLGTLSTTRSKYIQKIDIPAFDWPAAPFPAYKYPLEENESYNQNEDNRCLEQVEDLMEQWSKKGIPVAGVILEPIQSEGGDNHASADFFRNLQSICKKHNAAFIMDEVQTGGGPTGRFWCHEYFDLESPPDIVTFSKKMQLGGYFFNEDMKPRQPYRTFNTWMGDPGKVIMLESILNIILRDNLLQLVRETGDYMKDHLNNLEKEFSPLIHSTRGRGTFLAVTAKTPELRDDIINRLRNKGVICGGSHPQTLRLRTSLTFTKAHADIFLDKLLQVLKEF</sequence>
<dbReference type="InterPro" id="IPR015424">
    <property type="entry name" value="PyrdxlP-dep_Trfase"/>
</dbReference>
<organism evidence="13 14">
    <name type="scientific">Rhynchophorus ferrugineus</name>
    <name type="common">Red palm weevil</name>
    <name type="synonym">Curculio ferrugineus</name>
    <dbReference type="NCBI Taxonomy" id="354439"/>
    <lineage>
        <taxon>Eukaryota</taxon>
        <taxon>Metazoa</taxon>
        <taxon>Ecdysozoa</taxon>
        <taxon>Arthropoda</taxon>
        <taxon>Hexapoda</taxon>
        <taxon>Insecta</taxon>
        <taxon>Pterygota</taxon>
        <taxon>Neoptera</taxon>
        <taxon>Endopterygota</taxon>
        <taxon>Coleoptera</taxon>
        <taxon>Polyphaga</taxon>
        <taxon>Cucujiformia</taxon>
        <taxon>Curculionidae</taxon>
        <taxon>Dryophthorinae</taxon>
        <taxon>Rhynchophorus</taxon>
    </lineage>
</organism>
<dbReference type="AlphaFoldDB" id="A0A834I2E4"/>
<reference evidence="13" key="1">
    <citation type="submission" date="2020-08" db="EMBL/GenBank/DDBJ databases">
        <title>Genome sequencing and assembly of the red palm weevil Rhynchophorus ferrugineus.</title>
        <authorList>
            <person name="Dias G.B."/>
            <person name="Bergman C.M."/>
            <person name="Manee M."/>
        </authorList>
    </citation>
    <scope>NUCLEOTIDE SEQUENCE</scope>
    <source>
        <strain evidence="13">AA-2017</strain>
        <tissue evidence="13">Whole larva</tissue>
    </source>
</reference>
<dbReference type="NCBIfam" id="TIGR00699">
    <property type="entry name" value="GABAtrns_euk"/>
    <property type="match status" value="1"/>
</dbReference>
<protein>
    <recommendedName>
        <fullName evidence="10">(S)-3-amino-2-methylpropionate transaminase</fullName>
        <ecNumber evidence="4">2.6.1.19</ecNumber>
        <ecNumber evidence="3">2.6.1.22</ecNumber>
    </recommendedName>
    <alternativeName>
        <fullName evidence="11">GABA aminotransferase</fullName>
    </alternativeName>
    <alternativeName>
        <fullName evidence="9">Gamma-amino-N-butyrate transaminase</fullName>
    </alternativeName>
    <alternativeName>
        <fullName evidence="8">L-AIBAT</fullName>
    </alternativeName>
</protein>
<keyword evidence="14" id="KW-1185">Reference proteome</keyword>
<dbReference type="OrthoDB" id="5419315at2759"/>
<dbReference type="CDD" id="cd00610">
    <property type="entry name" value="OAT_like"/>
    <property type="match status" value="1"/>
</dbReference>
<evidence type="ECO:0000256" key="12">
    <source>
        <dbReference type="RuleBase" id="RU003560"/>
    </source>
</evidence>
<accession>A0A834I2E4</accession>
<dbReference type="Gene3D" id="3.90.1150.10">
    <property type="entry name" value="Aspartate Aminotransferase, domain 1"/>
    <property type="match status" value="1"/>
</dbReference>
<dbReference type="EMBL" id="JAACXV010013921">
    <property type="protein sequence ID" value="KAF7271639.1"/>
    <property type="molecule type" value="Genomic_DNA"/>
</dbReference>
<dbReference type="GO" id="GO:0005739">
    <property type="term" value="C:mitochondrion"/>
    <property type="evidence" value="ECO:0007669"/>
    <property type="project" value="TreeGrafter"/>
</dbReference>
<keyword evidence="5" id="KW-0032">Aminotransferase</keyword>
<gene>
    <name evidence="13" type="ORF">GWI33_015489</name>
</gene>
<dbReference type="GO" id="GO:0009450">
    <property type="term" value="P:gamma-aminobutyric acid catabolic process"/>
    <property type="evidence" value="ECO:0007669"/>
    <property type="project" value="TreeGrafter"/>
</dbReference>
<dbReference type="EC" id="2.6.1.22" evidence="3"/>
<dbReference type="SUPFAM" id="SSF53383">
    <property type="entry name" value="PLP-dependent transferases"/>
    <property type="match status" value="1"/>
</dbReference>
<dbReference type="PIRSF" id="PIRSF000521">
    <property type="entry name" value="Transaminase_4ab_Lys_Orn"/>
    <property type="match status" value="1"/>
</dbReference>
<evidence type="ECO:0000313" key="13">
    <source>
        <dbReference type="EMBL" id="KAF7271639.1"/>
    </source>
</evidence>
<evidence type="ECO:0000256" key="8">
    <source>
        <dbReference type="ARBA" id="ARBA00029760"/>
    </source>
</evidence>
<dbReference type="PANTHER" id="PTHR43206:SF1">
    <property type="entry name" value="4-AMINOBUTYRATE AMINOTRANSFERASE, MITOCHONDRIAL"/>
    <property type="match status" value="1"/>
</dbReference>
<name>A0A834I2E4_RHYFE</name>
<evidence type="ECO:0000256" key="5">
    <source>
        <dbReference type="ARBA" id="ARBA00022576"/>
    </source>
</evidence>
<dbReference type="GO" id="GO:0034386">
    <property type="term" value="F:4-aminobutyrate:2-oxoglutarate transaminase activity"/>
    <property type="evidence" value="ECO:0007669"/>
    <property type="project" value="UniProtKB-EC"/>
</dbReference>
<evidence type="ECO:0000313" key="14">
    <source>
        <dbReference type="Proteomes" id="UP000625711"/>
    </source>
</evidence>
<comment type="cofactor">
    <cofactor evidence="1">
        <name>pyridoxal 5'-phosphate</name>
        <dbReference type="ChEBI" id="CHEBI:597326"/>
    </cofactor>
</comment>
<dbReference type="InterPro" id="IPR004631">
    <property type="entry name" value="4NH2But_aminotransferase_euk"/>
</dbReference>
<evidence type="ECO:0000256" key="11">
    <source>
        <dbReference type="ARBA" id="ARBA00031787"/>
    </source>
</evidence>
<dbReference type="InterPro" id="IPR015421">
    <property type="entry name" value="PyrdxlP-dep_Trfase_major"/>
</dbReference>
<evidence type="ECO:0000256" key="10">
    <source>
        <dbReference type="ARBA" id="ARBA00030857"/>
    </source>
</evidence>
<dbReference type="FunFam" id="3.40.640.10:FF:000029">
    <property type="entry name" value="4-aminobutyrate aminotransferase, mitochondrial"/>
    <property type="match status" value="1"/>
</dbReference>
<evidence type="ECO:0000256" key="4">
    <source>
        <dbReference type="ARBA" id="ARBA00012912"/>
    </source>
</evidence>
<dbReference type="GO" id="GO:0047298">
    <property type="term" value="F:(S)-3-amino-2-methylpropionate transaminase activity"/>
    <property type="evidence" value="ECO:0007669"/>
    <property type="project" value="UniProtKB-EC"/>
</dbReference>
<evidence type="ECO:0000256" key="6">
    <source>
        <dbReference type="ARBA" id="ARBA00022679"/>
    </source>
</evidence>